<accession>A0ABR1R9L3</accession>
<feature type="transmembrane region" description="Helical" evidence="1">
    <location>
        <begin position="280"/>
        <end position="304"/>
    </location>
</feature>
<dbReference type="PANTHER" id="PTHR34414:SF1">
    <property type="entry name" value="SUBTILISIN-LIKE SERINE PROTEASE"/>
    <property type="match status" value="1"/>
</dbReference>
<keyword evidence="3" id="KW-1185">Reference proteome</keyword>
<evidence type="ECO:0000256" key="1">
    <source>
        <dbReference type="SAM" id="Phobius"/>
    </source>
</evidence>
<protein>
    <submittedName>
        <fullName evidence="2">Uncharacterized protein</fullName>
    </submittedName>
</protein>
<keyword evidence="1" id="KW-0472">Membrane</keyword>
<name>A0ABR1R9L3_9PEZI</name>
<organism evidence="2 3">
    <name type="scientific">Apiospora marii</name>
    <dbReference type="NCBI Taxonomy" id="335849"/>
    <lineage>
        <taxon>Eukaryota</taxon>
        <taxon>Fungi</taxon>
        <taxon>Dikarya</taxon>
        <taxon>Ascomycota</taxon>
        <taxon>Pezizomycotina</taxon>
        <taxon>Sordariomycetes</taxon>
        <taxon>Xylariomycetidae</taxon>
        <taxon>Amphisphaeriales</taxon>
        <taxon>Apiosporaceae</taxon>
        <taxon>Apiospora</taxon>
    </lineage>
</organism>
<feature type="transmembrane region" description="Helical" evidence="1">
    <location>
        <begin position="316"/>
        <end position="337"/>
    </location>
</feature>
<evidence type="ECO:0000313" key="3">
    <source>
        <dbReference type="Proteomes" id="UP001396898"/>
    </source>
</evidence>
<dbReference type="PANTHER" id="PTHR34414">
    <property type="entry name" value="HET DOMAIN-CONTAINING PROTEIN-RELATED"/>
    <property type="match status" value="1"/>
</dbReference>
<reference evidence="2 3" key="1">
    <citation type="submission" date="2023-01" db="EMBL/GenBank/DDBJ databases">
        <title>Analysis of 21 Apiospora genomes using comparative genomics revels a genus with tremendous synthesis potential of carbohydrate active enzymes and secondary metabolites.</title>
        <authorList>
            <person name="Sorensen T."/>
        </authorList>
    </citation>
    <scope>NUCLEOTIDE SEQUENCE [LARGE SCALE GENOMIC DNA]</scope>
    <source>
        <strain evidence="2 3">CBS 20057</strain>
    </source>
</reference>
<dbReference type="EMBL" id="JAQQWI010000018">
    <property type="protein sequence ID" value="KAK8002145.1"/>
    <property type="molecule type" value="Genomic_DNA"/>
</dbReference>
<keyword evidence="1" id="KW-0812">Transmembrane</keyword>
<gene>
    <name evidence="2" type="ORF">PG991_014367</name>
</gene>
<evidence type="ECO:0000313" key="2">
    <source>
        <dbReference type="EMBL" id="KAK8002145.1"/>
    </source>
</evidence>
<dbReference type="InterPro" id="IPR046536">
    <property type="entry name" value="DUF6601"/>
</dbReference>
<proteinExistence type="predicted"/>
<keyword evidence="1" id="KW-1133">Transmembrane helix</keyword>
<dbReference type="Proteomes" id="UP001396898">
    <property type="component" value="Unassembled WGS sequence"/>
</dbReference>
<sequence>MDSMQNGQKCPFTTQLMASCLQIPLSMERQSASSTLECELEVESDLPTYQRPDRNHNPNPDGSVDEIISENLSLARLNCIHSDLWFVGRPCPARPLHQYRIRELNIVVTEQMDMHLVWESHIIYLKPLPRYLLSPKLWESYLVCGDACHCSTQGQPEHMPDYSRTVNPKRRDCMRLQNRKVALGFVFSYACMITTETDFALAVEAGVIPRRDSEGLPTQWRRWREVARQILKNHSNTSVNPRFLHGELRLNRLNLVYLFRKWHPYQDHWINYRAFLRDNIAWVTVATVYMALALTALQVGLGTIDLRDNLSFHRAAYGFTLFSILGPITASAVILLTSSIHLARSTMSVIKETRVANRLASGSED</sequence>
<dbReference type="Pfam" id="PF20246">
    <property type="entry name" value="DUF6601"/>
    <property type="match status" value="1"/>
</dbReference>
<comment type="caution">
    <text evidence="2">The sequence shown here is derived from an EMBL/GenBank/DDBJ whole genome shotgun (WGS) entry which is preliminary data.</text>
</comment>